<gene>
    <name evidence="2" type="ORF">EIY87_22075</name>
</gene>
<evidence type="ECO:0000313" key="2">
    <source>
        <dbReference type="EMBL" id="RSD16343.1"/>
    </source>
</evidence>
<dbReference type="RefSeq" id="WP_125311218.1">
    <property type="nucleotide sequence ID" value="NZ_RSEC01000048.1"/>
</dbReference>
<organism evidence="2 3">
    <name type="scientific">Amycolatopsis eburnea</name>
    <dbReference type="NCBI Taxonomy" id="2267691"/>
    <lineage>
        <taxon>Bacteria</taxon>
        <taxon>Bacillati</taxon>
        <taxon>Actinomycetota</taxon>
        <taxon>Actinomycetes</taxon>
        <taxon>Pseudonocardiales</taxon>
        <taxon>Pseudonocardiaceae</taxon>
        <taxon>Amycolatopsis</taxon>
    </lineage>
</organism>
<dbReference type="AlphaFoldDB" id="A0A3R9DID0"/>
<evidence type="ECO:0000256" key="1">
    <source>
        <dbReference type="SAM" id="MobiDB-lite"/>
    </source>
</evidence>
<sequence>MNPLCTALAQTTILLRSLVGYSAESAMARLNRAPRIPAGAPGSLALTASRMTAFEPGERPVAEEIRQLPCERVVATTSCSVLVAAPMRRRRAATAAGGLVAAAAVLAVALARPDVAGSTPSGSSAAQQSVPSTTVPAGSTTRTAVDVMAASPRTVAPAAPRGAAFASPDRGRPGPDGGPGVRSGKVAGKAKDKDVGKEKRRGGR</sequence>
<feature type="region of interest" description="Disordered" evidence="1">
    <location>
        <begin position="116"/>
        <end position="204"/>
    </location>
</feature>
<feature type="compositionally biased region" description="Low complexity" evidence="1">
    <location>
        <begin position="156"/>
        <end position="168"/>
    </location>
</feature>
<proteinExistence type="predicted"/>
<keyword evidence="3" id="KW-1185">Reference proteome</keyword>
<comment type="caution">
    <text evidence="2">The sequence shown here is derived from an EMBL/GenBank/DDBJ whole genome shotgun (WGS) entry which is preliminary data.</text>
</comment>
<name>A0A3R9DID0_9PSEU</name>
<feature type="compositionally biased region" description="Polar residues" evidence="1">
    <location>
        <begin position="118"/>
        <end position="143"/>
    </location>
</feature>
<protein>
    <submittedName>
        <fullName evidence="2">Uncharacterized protein</fullName>
    </submittedName>
</protein>
<reference evidence="2 3" key="1">
    <citation type="submission" date="2018-12" db="EMBL/GenBank/DDBJ databases">
        <title>Amycolatopsis eburnea sp. nov. actinomycete associate with arbuscular mycorrhiza fungal spore.</title>
        <authorList>
            <person name="Lumyong S."/>
            <person name="Chaiya L."/>
        </authorList>
    </citation>
    <scope>NUCLEOTIDE SEQUENCE [LARGE SCALE GENOMIC DNA]</scope>
    <source>
        <strain evidence="2 3">GLM-1</strain>
    </source>
</reference>
<evidence type="ECO:0000313" key="3">
    <source>
        <dbReference type="Proteomes" id="UP000267081"/>
    </source>
</evidence>
<dbReference type="EMBL" id="RSEC01000048">
    <property type="protein sequence ID" value="RSD16343.1"/>
    <property type="molecule type" value="Genomic_DNA"/>
</dbReference>
<accession>A0A3R9DID0</accession>
<dbReference type="Proteomes" id="UP000267081">
    <property type="component" value="Unassembled WGS sequence"/>
</dbReference>